<protein>
    <submittedName>
        <fullName evidence="1">Uncharacterized protein</fullName>
    </submittedName>
</protein>
<dbReference type="AlphaFoldDB" id="A0A6C0K7Q7"/>
<organism evidence="1">
    <name type="scientific">viral metagenome</name>
    <dbReference type="NCBI Taxonomy" id="1070528"/>
    <lineage>
        <taxon>unclassified sequences</taxon>
        <taxon>metagenomes</taxon>
        <taxon>organismal metagenomes</taxon>
    </lineage>
</organism>
<dbReference type="EMBL" id="MN740830">
    <property type="protein sequence ID" value="QHU14072.1"/>
    <property type="molecule type" value="Genomic_DNA"/>
</dbReference>
<sequence>MVKKYQIHDNFARPFEVTVDGKTVTIVKGKYNETKDTYEYTKELKVYTCDEIWIGKSSGPPHADHTKSQAKSFIGNSILLQISARRYVYIGDSIYEFDLEAGEKVEKYFSLIGNNDVPYPILRGSKNVYFMLDRKYITRDEFPDLYTDKEWENAYSTYYGVWDPVNHIKQGSFEKMAKKMKGIKTIAKREF</sequence>
<evidence type="ECO:0000313" key="1">
    <source>
        <dbReference type="EMBL" id="QHU14072.1"/>
    </source>
</evidence>
<reference evidence="1" key="1">
    <citation type="journal article" date="2020" name="Nature">
        <title>Giant virus diversity and host interactions through global metagenomics.</title>
        <authorList>
            <person name="Schulz F."/>
            <person name="Roux S."/>
            <person name="Paez-Espino D."/>
            <person name="Jungbluth S."/>
            <person name="Walsh D.A."/>
            <person name="Denef V.J."/>
            <person name="McMahon K.D."/>
            <person name="Konstantinidis K.T."/>
            <person name="Eloe-Fadrosh E.A."/>
            <person name="Kyrpides N.C."/>
            <person name="Woyke T."/>
        </authorList>
    </citation>
    <scope>NUCLEOTIDE SEQUENCE</scope>
    <source>
        <strain evidence="1">GVMAG-S-1101182-85</strain>
    </source>
</reference>
<name>A0A6C0K7Q7_9ZZZZ</name>
<accession>A0A6C0K7Q7</accession>
<proteinExistence type="predicted"/>